<reference evidence="3" key="1">
    <citation type="journal article" date="2023" name="PhytoFront">
        <title>Draft Genome Resources of Seven Strains of Tilletia horrida, Causal Agent of Kernel Smut of Rice.</title>
        <authorList>
            <person name="Khanal S."/>
            <person name="Antony Babu S."/>
            <person name="Zhou X.G."/>
        </authorList>
    </citation>
    <scope>NUCLEOTIDE SEQUENCE</scope>
    <source>
        <strain evidence="3">TX3</strain>
    </source>
</reference>
<feature type="compositionally biased region" description="Low complexity" evidence="1">
    <location>
        <begin position="251"/>
        <end position="260"/>
    </location>
</feature>
<evidence type="ECO:0000256" key="2">
    <source>
        <dbReference type="SAM" id="Phobius"/>
    </source>
</evidence>
<feature type="transmembrane region" description="Helical" evidence="2">
    <location>
        <begin position="6"/>
        <end position="24"/>
    </location>
</feature>
<feature type="region of interest" description="Disordered" evidence="1">
    <location>
        <begin position="251"/>
        <end position="270"/>
    </location>
</feature>
<gene>
    <name evidence="3" type="ORF">OC842_002291</name>
</gene>
<feature type="transmembrane region" description="Helical" evidence="2">
    <location>
        <begin position="331"/>
        <end position="358"/>
    </location>
</feature>
<dbReference type="EMBL" id="JAPDMQ010000094">
    <property type="protein sequence ID" value="KAK0535516.1"/>
    <property type="molecule type" value="Genomic_DNA"/>
</dbReference>
<feature type="transmembrane region" description="Helical" evidence="2">
    <location>
        <begin position="132"/>
        <end position="156"/>
    </location>
</feature>
<keyword evidence="2" id="KW-0812">Transmembrane</keyword>
<keyword evidence="2" id="KW-1133">Transmembrane helix</keyword>
<feature type="transmembrane region" description="Helical" evidence="2">
    <location>
        <begin position="50"/>
        <end position="70"/>
    </location>
</feature>
<evidence type="ECO:0000313" key="3">
    <source>
        <dbReference type="EMBL" id="KAK0535516.1"/>
    </source>
</evidence>
<evidence type="ECO:0000256" key="1">
    <source>
        <dbReference type="SAM" id="MobiDB-lite"/>
    </source>
</evidence>
<proteinExistence type="predicted"/>
<evidence type="ECO:0000313" key="4">
    <source>
        <dbReference type="Proteomes" id="UP001176521"/>
    </source>
</evidence>
<dbReference type="AlphaFoldDB" id="A0AAN6JLS2"/>
<name>A0AAN6JLS2_9BASI</name>
<keyword evidence="4" id="KW-1185">Reference proteome</keyword>
<sequence>MLPFEAAYLSILIIYVAFVILNKIRNRSWWLFRTELRKTGKVIIPHVHNLWTLLVGLFGIFLVTLCIGTRVALDKNEGMPHRAMALSLPWTPLCFASAYQAWSLIYADVSGQRSMMAAPSKPKSRKTISPPAWLVNGFFIFLPVVFLLGCAIPTLISDKDFEAARHLHAEWRHKYEAQAEISHEMLLDAQHIWYILIRGCNTLTIAQLCWICALIIVGSIHFPLAWKLVFDLSRHLRHLREITMTRSSYANASCPARNPSASPPSAPTSWRSRLFRTSTSIAPMETVKEDQVRSRLVTQEQESVNRAANFFPPIQPSKVIVQMPQRQADKVLIYFMVQSLTITLGGLLFLCNLIRIVLTCVPTMEQGQPSICDKVAWDLCASTFIVLGTTTAISTLHTSFEASFAALVSGCQLLTEVTSGGANGGTGNSVDPVLERVNPVSERPAISLRILERKSAATLRDALYDDKADHDAFHG</sequence>
<comment type="caution">
    <text evidence="3">The sequence shown here is derived from an EMBL/GenBank/DDBJ whole genome shotgun (WGS) entry which is preliminary data.</text>
</comment>
<feature type="transmembrane region" description="Helical" evidence="2">
    <location>
        <begin position="205"/>
        <end position="230"/>
    </location>
</feature>
<accession>A0AAN6JLS2</accession>
<feature type="transmembrane region" description="Helical" evidence="2">
    <location>
        <begin position="90"/>
        <end position="111"/>
    </location>
</feature>
<protein>
    <submittedName>
        <fullName evidence="3">Uncharacterized protein</fullName>
    </submittedName>
</protein>
<dbReference type="Proteomes" id="UP001176521">
    <property type="component" value="Unassembled WGS sequence"/>
</dbReference>
<keyword evidence="2" id="KW-0472">Membrane</keyword>
<organism evidence="3 4">
    <name type="scientific">Tilletia horrida</name>
    <dbReference type="NCBI Taxonomy" id="155126"/>
    <lineage>
        <taxon>Eukaryota</taxon>
        <taxon>Fungi</taxon>
        <taxon>Dikarya</taxon>
        <taxon>Basidiomycota</taxon>
        <taxon>Ustilaginomycotina</taxon>
        <taxon>Exobasidiomycetes</taxon>
        <taxon>Tilletiales</taxon>
        <taxon>Tilletiaceae</taxon>
        <taxon>Tilletia</taxon>
    </lineage>
</organism>